<proteinExistence type="predicted"/>
<dbReference type="RefSeq" id="WP_227573212.1">
    <property type="nucleotide sequence ID" value="NZ_JAJEQT010000004.1"/>
</dbReference>
<dbReference type="SUPFAM" id="SSF55729">
    <property type="entry name" value="Acyl-CoA N-acyltransferases (Nat)"/>
    <property type="match status" value="1"/>
</dbReference>
<dbReference type="EMBL" id="JAJEQT010000004">
    <property type="protein sequence ID" value="MCC2218844.1"/>
    <property type="molecule type" value="Genomic_DNA"/>
</dbReference>
<accession>A0ABS8FQ40</accession>
<evidence type="ECO:0000313" key="1">
    <source>
        <dbReference type="EMBL" id="MCC2218844.1"/>
    </source>
</evidence>
<dbReference type="InterPro" id="IPR016181">
    <property type="entry name" value="Acyl_CoA_acyltransferase"/>
</dbReference>
<comment type="caution">
    <text evidence="1">The sequence shown here is derived from an EMBL/GenBank/DDBJ whole genome shotgun (WGS) entry which is preliminary data.</text>
</comment>
<evidence type="ECO:0000313" key="2">
    <source>
        <dbReference type="Proteomes" id="UP001198495"/>
    </source>
</evidence>
<sequence>MNNIIRKKFSEIDLHDPFFDSLKRDYPGFDDWFGRKKDEPAFAQYENANLIGLLYLKMEYQCVNDVEPNIHAERILKVGTFKIEAHGTKMGEQFIKIIMDYAINEAVDVCYVTIYEKHSSLISLVQKFGFEQYGVKGEGAQRENVYLKKMGIITGEINKDFPYVDVSTAKKYLLSIYPKYHSIMFPDSILTTENKSIIKDVSYTNSIHKIYVCSMDGVENLNYGDIVVLYRTGEDGRSAEYSSVVTSICVVEDVKTQGEFGSFDEFYNYASKYSVFDKKDLRYWYNKGRCKAIKMTYNGALRKRIVRHDLIEEIGLDRDSYWGFFKLNDSQFFEIARRGSVMHLLKR</sequence>
<dbReference type="Proteomes" id="UP001198495">
    <property type="component" value="Unassembled WGS sequence"/>
</dbReference>
<protein>
    <submittedName>
        <fullName evidence="1">N-acetyltransferase</fullName>
    </submittedName>
</protein>
<reference evidence="1 2" key="1">
    <citation type="submission" date="2021-10" db="EMBL/GenBank/DDBJ databases">
        <title>Anaerobic single-cell dispensing facilitates the cultivation of human gut bacteria.</title>
        <authorList>
            <person name="Afrizal A."/>
        </authorList>
    </citation>
    <scope>NUCLEOTIDE SEQUENCE [LARGE SCALE GENOMIC DNA]</scope>
    <source>
        <strain evidence="1 2">CLA-AA-H212</strain>
    </source>
</reference>
<dbReference type="Gene3D" id="3.40.630.30">
    <property type="match status" value="1"/>
</dbReference>
<organism evidence="1 2">
    <name type="scientific">Coprococcus hominis</name>
    <name type="common">ex Arizal et al. 2022</name>
    <dbReference type="NCBI Taxonomy" id="2881262"/>
    <lineage>
        <taxon>Bacteria</taxon>
        <taxon>Bacillati</taxon>
        <taxon>Bacillota</taxon>
        <taxon>Clostridia</taxon>
        <taxon>Lachnospirales</taxon>
        <taxon>Lachnospiraceae</taxon>
        <taxon>Coprococcus</taxon>
    </lineage>
</organism>
<keyword evidence="2" id="KW-1185">Reference proteome</keyword>
<gene>
    <name evidence="1" type="ORF">LKD28_07335</name>
</gene>
<name>A0ABS8FQ40_9FIRM</name>